<dbReference type="RefSeq" id="XP_013899108.1">
    <property type="nucleotide sequence ID" value="XM_014043654.1"/>
</dbReference>
<sequence length="84" mass="8812">MSIRTQVPIKASALGDALSFSAATAPFSASAWAPQLHGPRLPLSLPSAGANPLRRATAVWWQQHQQRPQGTSDDGLLRAAGLAL</sequence>
<reference evidence="2 3" key="1">
    <citation type="journal article" date="2013" name="BMC Genomics">
        <title>Reconstruction of the lipid metabolism for the microalga Monoraphidium neglectum from its genome sequence reveals characteristics suitable for biofuel production.</title>
        <authorList>
            <person name="Bogen C."/>
            <person name="Al-Dilaimi A."/>
            <person name="Albersmeier A."/>
            <person name="Wichmann J."/>
            <person name="Grundmann M."/>
            <person name="Rupp O."/>
            <person name="Lauersen K.J."/>
            <person name="Blifernez-Klassen O."/>
            <person name="Kalinowski J."/>
            <person name="Goesmann A."/>
            <person name="Mussgnug J.H."/>
            <person name="Kruse O."/>
        </authorList>
    </citation>
    <scope>NUCLEOTIDE SEQUENCE [LARGE SCALE GENOMIC DNA]</scope>
    <source>
        <strain evidence="2 3">SAG 48.87</strain>
    </source>
</reference>
<organism evidence="2 3">
    <name type="scientific">Monoraphidium neglectum</name>
    <dbReference type="NCBI Taxonomy" id="145388"/>
    <lineage>
        <taxon>Eukaryota</taxon>
        <taxon>Viridiplantae</taxon>
        <taxon>Chlorophyta</taxon>
        <taxon>core chlorophytes</taxon>
        <taxon>Chlorophyceae</taxon>
        <taxon>CS clade</taxon>
        <taxon>Sphaeropleales</taxon>
        <taxon>Selenastraceae</taxon>
        <taxon>Monoraphidium</taxon>
    </lineage>
</organism>
<dbReference type="KEGG" id="mng:MNEG_7872"/>
<dbReference type="EMBL" id="KK101655">
    <property type="protein sequence ID" value="KIZ00089.1"/>
    <property type="molecule type" value="Genomic_DNA"/>
</dbReference>
<protein>
    <submittedName>
        <fullName evidence="2">Uncharacterized protein</fullName>
    </submittedName>
</protein>
<keyword evidence="3" id="KW-1185">Reference proteome</keyword>
<proteinExistence type="predicted"/>
<evidence type="ECO:0000313" key="2">
    <source>
        <dbReference type="EMBL" id="KIZ00089.1"/>
    </source>
</evidence>
<accession>A0A0D2KXW4</accession>
<feature type="compositionally biased region" description="Polar residues" evidence="1">
    <location>
        <begin position="62"/>
        <end position="72"/>
    </location>
</feature>
<evidence type="ECO:0000256" key="1">
    <source>
        <dbReference type="SAM" id="MobiDB-lite"/>
    </source>
</evidence>
<dbReference type="GeneID" id="25740748"/>
<evidence type="ECO:0000313" key="3">
    <source>
        <dbReference type="Proteomes" id="UP000054498"/>
    </source>
</evidence>
<dbReference type="Proteomes" id="UP000054498">
    <property type="component" value="Unassembled WGS sequence"/>
</dbReference>
<name>A0A0D2KXW4_9CHLO</name>
<gene>
    <name evidence="2" type="ORF">MNEG_7872</name>
</gene>
<dbReference type="AlphaFoldDB" id="A0A0D2KXW4"/>
<feature type="region of interest" description="Disordered" evidence="1">
    <location>
        <begin position="62"/>
        <end position="84"/>
    </location>
</feature>